<evidence type="ECO:0000313" key="4">
    <source>
        <dbReference type="EMBL" id="MBL4917546.1"/>
    </source>
</evidence>
<dbReference type="PANTHER" id="PTHR43658:SF8">
    <property type="entry name" value="17-BETA-HYDROXYSTEROID DEHYDROGENASE 14-RELATED"/>
    <property type="match status" value="1"/>
</dbReference>
<dbReference type="InterPro" id="IPR020904">
    <property type="entry name" value="Sc_DH/Rdtase_CS"/>
</dbReference>
<comment type="similarity">
    <text evidence="1 3">Belongs to the short-chain dehydrogenases/reductases (SDR) family.</text>
</comment>
<dbReference type="SUPFAM" id="SSF51735">
    <property type="entry name" value="NAD(P)-binding Rossmann-fold domains"/>
    <property type="match status" value="1"/>
</dbReference>
<dbReference type="FunFam" id="3.40.50.720:FF:000084">
    <property type="entry name" value="Short-chain dehydrogenase reductase"/>
    <property type="match status" value="1"/>
</dbReference>
<evidence type="ECO:0000313" key="5">
    <source>
        <dbReference type="Proteomes" id="UP000648908"/>
    </source>
</evidence>
<keyword evidence="5" id="KW-1185">Reference proteome</keyword>
<evidence type="ECO:0000256" key="1">
    <source>
        <dbReference type="ARBA" id="ARBA00006484"/>
    </source>
</evidence>
<organism evidence="4 5">
    <name type="scientific">Szabonella alba</name>
    <dbReference type="NCBI Taxonomy" id="2804194"/>
    <lineage>
        <taxon>Bacteria</taxon>
        <taxon>Pseudomonadati</taxon>
        <taxon>Pseudomonadota</taxon>
        <taxon>Alphaproteobacteria</taxon>
        <taxon>Rhodobacterales</taxon>
        <taxon>Paracoccaceae</taxon>
        <taxon>Szabonella</taxon>
    </lineage>
</organism>
<dbReference type="Proteomes" id="UP000648908">
    <property type="component" value="Unassembled WGS sequence"/>
</dbReference>
<protein>
    <submittedName>
        <fullName evidence="4">SDR family NAD(P)-dependent oxidoreductase</fullName>
    </submittedName>
</protein>
<evidence type="ECO:0000256" key="2">
    <source>
        <dbReference type="ARBA" id="ARBA00023002"/>
    </source>
</evidence>
<dbReference type="PRINTS" id="PR00080">
    <property type="entry name" value="SDRFAMILY"/>
</dbReference>
<reference evidence="4" key="1">
    <citation type="submission" date="2021-01" db="EMBL/GenBank/DDBJ databases">
        <title>Tabrizicola alba sp. nov. a motile alkaliphilic bacterium isolated from a soda lake.</title>
        <authorList>
            <person name="Szuroczki S."/>
            <person name="Abbaszade G."/>
            <person name="Schumann P."/>
            <person name="Toth E."/>
        </authorList>
    </citation>
    <scope>NUCLEOTIDE SEQUENCE</scope>
    <source>
        <strain evidence="4">DMG-N-6</strain>
    </source>
</reference>
<dbReference type="InterPro" id="IPR036291">
    <property type="entry name" value="NAD(P)-bd_dom_sf"/>
</dbReference>
<dbReference type="PANTHER" id="PTHR43658">
    <property type="entry name" value="SHORT-CHAIN DEHYDROGENASE/REDUCTASE"/>
    <property type="match status" value="1"/>
</dbReference>
<accession>A0A8K0V9E2</accession>
<comment type="caution">
    <text evidence="4">The sequence shown here is derived from an EMBL/GenBank/DDBJ whole genome shotgun (WGS) entry which is preliminary data.</text>
</comment>
<dbReference type="EMBL" id="JAESVN010000003">
    <property type="protein sequence ID" value="MBL4917546.1"/>
    <property type="molecule type" value="Genomic_DNA"/>
</dbReference>
<name>A0A8K0V9E2_9RHOB</name>
<dbReference type="Gene3D" id="3.40.50.720">
    <property type="entry name" value="NAD(P)-binding Rossmann-like Domain"/>
    <property type="match status" value="1"/>
</dbReference>
<evidence type="ECO:0000256" key="3">
    <source>
        <dbReference type="RuleBase" id="RU000363"/>
    </source>
</evidence>
<dbReference type="AlphaFoldDB" id="A0A8K0V9E2"/>
<dbReference type="PROSITE" id="PS00061">
    <property type="entry name" value="ADH_SHORT"/>
    <property type="match status" value="1"/>
</dbReference>
<proteinExistence type="inferred from homology"/>
<dbReference type="InterPro" id="IPR002347">
    <property type="entry name" value="SDR_fam"/>
</dbReference>
<dbReference type="PRINTS" id="PR00081">
    <property type="entry name" value="GDHRDH"/>
</dbReference>
<dbReference type="GO" id="GO:0016491">
    <property type="term" value="F:oxidoreductase activity"/>
    <property type="evidence" value="ECO:0007669"/>
    <property type="project" value="UniProtKB-KW"/>
</dbReference>
<keyword evidence="2" id="KW-0560">Oxidoreductase</keyword>
<gene>
    <name evidence="4" type="ORF">JL811_09960</name>
</gene>
<sequence>MKLKDAAVVVTGGASGLGAAVVRGFRARGAAVTIFDRDADRGAELAQETGAGLCTVDVTDELSVATAIAEAVETMGQVNGLVNCAGIATGARIVGRDGAHDLALFRRTIDINLTGSFNCLRLCAAEMARNAPAGGNADGERGVIVNTASIAAFDGQKGQAAYAASKSAIAGMTLPAARDLASLGIRVNAIAPGVFTTPMLEGLGQEIRDGLAAEVTFPRRLGEPVEFAALAAFLFECAYLNGEVIRLDGALRMR</sequence>
<dbReference type="RefSeq" id="WP_202688449.1">
    <property type="nucleotide sequence ID" value="NZ_JAESVN010000003.1"/>
</dbReference>
<dbReference type="Pfam" id="PF00106">
    <property type="entry name" value="adh_short"/>
    <property type="match status" value="1"/>
</dbReference>